<keyword evidence="5" id="KW-0808">Transferase</keyword>
<dbReference type="PROSITE" id="PS50109">
    <property type="entry name" value="HIS_KIN"/>
    <property type="match status" value="1"/>
</dbReference>
<dbReference type="InterPro" id="IPR050428">
    <property type="entry name" value="TCS_sensor_his_kinase"/>
</dbReference>
<dbReference type="GO" id="GO:0000155">
    <property type="term" value="F:phosphorelay sensor kinase activity"/>
    <property type="evidence" value="ECO:0007669"/>
    <property type="project" value="InterPro"/>
</dbReference>
<comment type="subcellular location">
    <subcellularLocation>
        <location evidence="2">Membrane</location>
        <topology evidence="2">Multi-pass membrane protein</topology>
    </subcellularLocation>
</comment>
<comment type="catalytic activity">
    <reaction evidence="1">
        <text>ATP + protein L-histidine = ADP + protein N-phospho-L-histidine.</text>
        <dbReference type="EC" id="2.7.13.3"/>
    </reaction>
</comment>
<sequence length="177" mass="19278">RKPQALQAIQLGEDTPSEIQPMVQSLNGLLERIEVMLVSERRFTSDAAHELRTPIAAIRSQVEVALGAGINAVERDYALLATLQGCDRATRMVQQLLTLARLEAHAPATGLLPAKADISVICQQEMAEIAPQALMQQQVIELSAPPTIPIQCDEVLLGILVRNLIDNALRYSKDGSH</sequence>
<accession>A0A7R9AJQ8</accession>
<dbReference type="InterPro" id="IPR003661">
    <property type="entry name" value="HisK_dim/P_dom"/>
</dbReference>
<dbReference type="SUPFAM" id="SSF55874">
    <property type="entry name" value="ATPase domain of HSP90 chaperone/DNA topoisomerase II/histidine kinase"/>
    <property type="match status" value="1"/>
</dbReference>
<dbReference type="EMBL" id="CAJPEV010027118">
    <property type="protein sequence ID" value="CAG0908789.1"/>
    <property type="molecule type" value="Genomic_DNA"/>
</dbReference>
<keyword evidence="12" id="KW-1185">Reference proteome</keyword>
<reference evidence="11" key="1">
    <citation type="submission" date="2020-11" db="EMBL/GenBank/DDBJ databases">
        <authorList>
            <person name="Tran Van P."/>
        </authorList>
    </citation>
    <scope>NUCLEOTIDE SEQUENCE</scope>
</reference>
<dbReference type="PANTHER" id="PTHR45436">
    <property type="entry name" value="SENSOR HISTIDINE KINASE YKOH"/>
    <property type="match status" value="1"/>
</dbReference>
<keyword evidence="6" id="KW-0547">Nucleotide-binding</keyword>
<evidence type="ECO:0000256" key="9">
    <source>
        <dbReference type="ARBA" id="ARBA00023012"/>
    </source>
</evidence>
<feature type="non-terminal residue" evidence="11">
    <location>
        <position position="177"/>
    </location>
</feature>
<dbReference type="SUPFAM" id="SSF47384">
    <property type="entry name" value="Homodimeric domain of signal transducing histidine kinase"/>
    <property type="match status" value="1"/>
</dbReference>
<keyword evidence="7" id="KW-0418">Kinase</keyword>
<evidence type="ECO:0000313" key="11">
    <source>
        <dbReference type="EMBL" id="CAD7255434.1"/>
    </source>
</evidence>
<evidence type="ECO:0000256" key="3">
    <source>
        <dbReference type="ARBA" id="ARBA00012438"/>
    </source>
</evidence>
<dbReference type="InterPro" id="IPR036097">
    <property type="entry name" value="HisK_dim/P_sf"/>
</dbReference>
<keyword evidence="4" id="KW-0597">Phosphoprotein</keyword>
<proteinExistence type="predicted"/>
<dbReference type="AlphaFoldDB" id="A0A7R9AJQ8"/>
<dbReference type="Gene3D" id="3.30.565.10">
    <property type="entry name" value="Histidine kinase-like ATPase, C-terminal domain"/>
    <property type="match status" value="1"/>
</dbReference>
<feature type="domain" description="Histidine kinase" evidence="10">
    <location>
        <begin position="46"/>
        <end position="177"/>
    </location>
</feature>
<dbReference type="Gene3D" id="1.10.287.130">
    <property type="match status" value="1"/>
</dbReference>
<dbReference type="SMART" id="SM00388">
    <property type="entry name" value="HisKA"/>
    <property type="match status" value="1"/>
</dbReference>
<evidence type="ECO:0000256" key="6">
    <source>
        <dbReference type="ARBA" id="ARBA00022741"/>
    </source>
</evidence>
<protein>
    <recommendedName>
        <fullName evidence="3">histidine kinase</fullName>
        <ecNumber evidence="3">2.7.13.3</ecNumber>
    </recommendedName>
</protein>
<evidence type="ECO:0000256" key="4">
    <source>
        <dbReference type="ARBA" id="ARBA00022553"/>
    </source>
</evidence>
<evidence type="ECO:0000259" key="10">
    <source>
        <dbReference type="PROSITE" id="PS50109"/>
    </source>
</evidence>
<keyword evidence="8" id="KW-0067">ATP-binding</keyword>
<name>A0A7R9AJQ8_9CRUS</name>
<dbReference type="CDD" id="cd00082">
    <property type="entry name" value="HisKA"/>
    <property type="match status" value="1"/>
</dbReference>
<evidence type="ECO:0000313" key="12">
    <source>
        <dbReference type="Proteomes" id="UP000677054"/>
    </source>
</evidence>
<dbReference type="InterPro" id="IPR005467">
    <property type="entry name" value="His_kinase_dom"/>
</dbReference>
<keyword evidence="9" id="KW-0902">Two-component regulatory system</keyword>
<organism evidence="11">
    <name type="scientific">Darwinula stevensoni</name>
    <dbReference type="NCBI Taxonomy" id="69355"/>
    <lineage>
        <taxon>Eukaryota</taxon>
        <taxon>Metazoa</taxon>
        <taxon>Ecdysozoa</taxon>
        <taxon>Arthropoda</taxon>
        <taxon>Crustacea</taxon>
        <taxon>Oligostraca</taxon>
        <taxon>Ostracoda</taxon>
        <taxon>Podocopa</taxon>
        <taxon>Podocopida</taxon>
        <taxon>Darwinulocopina</taxon>
        <taxon>Darwinuloidea</taxon>
        <taxon>Darwinulidae</taxon>
        <taxon>Darwinula</taxon>
    </lineage>
</organism>
<evidence type="ECO:0000256" key="2">
    <source>
        <dbReference type="ARBA" id="ARBA00004141"/>
    </source>
</evidence>
<evidence type="ECO:0000256" key="8">
    <source>
        <dbReference type="ARBA" id="ARBA00022840"/>
    </source>
</evidence>
<dbReference type="PANTHER" id="PTHR45436:SF14">
    <property type="entry name" value="SENSOR PROTEIN QSEC"/>
    <property type="match status" value="1"/>
</dbReference>
<feature type="non-terminal residue" evidence="11">
    <location>
        <position position="1"/>
    </location>
</feature>
<evidence type="ECO:0000256" key="7">
    <source>
        <dbReference type="ARBA" id="ARBA00022777"/>
    </source>
</evidence>
<gene>
    <name evidence="11" type="ORF">DSTB1V02_LOCUS15179</name>
</gene>
<evidence type="ECO:0000256" key="5">
    <source>
        <dbReference type="ARBA" id="ARBA00022679"/>
    </source>
</evidence>
<dbReference type="OrthoDB" id="18419at2759"/>
<dbReference type="Pfam" id="PF00512">
    <property type="entry name" value="HisKA"/>
    <property type="match status" value="1"/>
</dbReference>
<dbReference type="InterPro" id="IPR036890">
    <property type="entry name" value="HATPase_C_sf"/>
</dbReference>
<dbReference type="EMBL" id="LR926636">
    <property type="protein sequence ID" value="CAD7255434.1"/>
    <property type="molecule type" value="Genomic_DNA"/>
</dbReference>
<dbReference type="GO" id="GO:0005524">
    <property type="term" value="F:ATP binding"/>
    <property type="evidence" value="ECO:0007669"/>
    <property type="project" value="UniProtKB-KW"/>
</dbReference>
<evidence type="ECO:0000256" key="1">
    <source>
        <dbReference type="ARBA" id="ARBA00000085"/>
    </source>
</evidence>
<dbReference type="Proteomes" id="UP000677054">
    <property type="component" value="Unassembled WGS sequence"/>
</dbReference>
<dbReference type="GO" id="GO:0005886">
    <property type="term" value="C:plasma membrane"/>
    <property type="evidence" value="ECO:0007669"/>
    <property type="project" value="TreeGrafter"/>
</dbReference>
<dbReference type="EC" id="2.7.13.3" evidence="3"/>